<feature type="transmembrane region" description="Helical" evidence="5">
    <location>
        <begin position="75"/>
        <end position="99"/>
    </location>
</feature>
<reference evidence="7 8" key="1">
    <citation type="submission" date="2021-03" db="EMBL/GenBank/DDBJ databases">
        <title>Genomic Encyclopedia of Type Strains, Phase IV (KMG-IV): sequencing the most valuable type-strain genomes for metagenomic binning, comparative biology and taxonomic classification.</title>
        <authorList>
            <person name="Goeker M."/>
        </authorList>
    </citation>
    <scope>NUCLEOTIDE SEQUENCE [LARGE SCALE GENOMIC DNA]</scope>
    <source>
        <strain evidence="7 8">DSM 26048</strain>
    </source>
</reference>
<dbReference type="InterPro" id="IPR036640">
    <property type="entry name" value="ABC1_TM_sf"/>
</dbReference>
<gene>
    <name evidence="7" type="ORF">J2Z66_000994</name>
</gene>
<evidence type="ECO:0000256" key="3">
    <source>
        <dbReference type="ARBA" id="ARBA00022989"/>
    </source>
</evidence>
<dbReference type="Gene3D" id="1.20.1560.10">
    <property type="entry name" value="ABC transporter type 1, transmembrane domain"/>
    <property type="match status" value="1"/>
</dbReference>
<dbReference type="PROSITE" id="PS50929">
    <property type="entry name" value="ABC_TM1F"/>
    <property type="match status" value="1"/>
</dbReference>
<dbReference type="EMBL" id="JAGGLB010000002">
    <property type="protein sequence ID" value="MBP1989399.1"/>
    <property type="molecule type" value="Genomic_DNA"/>
</dbReference>
<evidence type="ECO:0000256" key="5">
    <source>
        <dbReference type="SAM" id="Phobius"/>
    </source>
</evidence>
<proteinExistence type="predicted"/>
<evidence type="ECO:0000313" key="8">
    <source>
        <dbReference type="Proteomes" id="UP001519287"/>
    </source>
</evidence>
<organism evidence="7 8">
    <name type="scientific">Paenibacillus eucommiae</name>
    <dbReference type="NCBI Taxonomy" id="1355755"/>
    <lineage>
        <taxon>Bacteria</taxon>
        <taxon>Bacillati</taxon>
        <taxon>Bacillota</taxon>
        <taxon>Bacilli</taxon>
        <taxon>Bacillales</taxon>
        <taxon>Paenibacillaceae</taxon>
        <taxon>Paenibacillus</taxon>
    </lineage>
</organism>
<dbReference type="Proteomes" id="UP001519287">
    <property type="component" value="Unassembled WGS sequence"/>
</dbReference>
<dbReference type="InterPro" id="IPR011527">
    <property type="entry name" value="ABC1_TM_dom"/>
</dbReference>
<accession>A0ABS4IS38</accession>
<keyword evidence="3 5" id="KW-1133">Transmembrane helix</keyword>
<feature type="transmembrane region" description="Helical" evidence="5">
    <location>
        <begin position="34"/>
        <end position="55"/>
    </location>
</feature>
<keyword evidence="2 5" id="KW-0812">Transmembrane</keyword>
<keyword evidence="4 5" id="KW-0472">Membrane</keyword>
<sequence>MIQPPKRHIAEVTEDEPYPLMKVYLWALSFLRPYLHLFFYLVMTTVLISTAELLIPKFIQLFIDKIIPNKNLHLFYQLITGLIGVFILVLAAVMLQNLIRRHLQEKSARDVQHSIFQHLR</sequence>
<evidence type="ECO:0000313" key="7">
    <source>
        <dbReference type="EMBL" id="MBP1989399.1"/>
    </source>
</evidence>
<evidence type="ECO:0000256" key="2">
    <source>
        <dbReference type="ARBA" id="ARBA00022692"/>
    </source>
</evidence>
<dbReference type="RefSeq" id="WP_209970213.1">
    <property type="nucleotide sequence ID" value="NZ_JAGGLB010000002.1"/>
</dbReference>
<evidence type="ECO:0000259" key="6">
    <source>
        <dbReference type="PROSITE" id="PS50929"/>
    </source>
</evidence>
<keyword evidence="8" id="KW-1185">Reference proteome</keyword>
<feature type="domain" description="ABC transmembrane type-1" evidence="6">
    <location>
        <begin position="45"/>
        <end position="120"/>
    </location>
</feature>
<comment type="caution">
    <text evidence="7">The sequence shown here is derived from an EMBL/GenBank/DDBJ whole genome shotgun (WGS) entry which is preliminary data.</text>
</comment>
<evidence type="ECO:0000256" key="4">
    <source>
        <dbReference type="ARBA" id="ARBA00023136"/>
    </source>
</evidence>
<comment type="subcellular location">
    <subcellularLocation>
        <location evidence="1">Cell membrane</location>
        <topology evidence="1">Multi-pass membrane protein</topology>
    </subcellularLocation>
</comment>
<name>A0ABS4IS38_9BACL</name>
<protein>
    <submittedName>
        <fullName evidence="7">ABC-type bacteriocin/lantibiotic exporter with double-glycine peptidase domain</fullName>
    </submittedName>
</protein>
<evidence type="ECO:0000256" key="1">
    <source>
        <dbReference type="ARBA" id="ARBA00004651"/>
    </source>
</evidence>
<dbReference type="SUPFAM" id="SSF90123">
    <property type="entry name" value="ABC transporter transmembrane region"/>
    <property type="match status" value="1"/>
</dbReference>